<dbReference type="RefSeq" id="WP_169070754.1">
    <property type="nucleotide sequence ID" value="NZ_JAZKUC010000001.1"/>
</dbReference>
<evidence type="ECO:0000256" key="4">
    <source>
        <dbReference type="ARBA" id="ARBA00022692"/>
    </source>
</evidence>
<evidence type="ECO:0000256" key="1">
    <source>
        <dbReference type="ARBA" id="ARBA00004651"/>
    </source>
</evidence>
<feature type="transmembrane region" description="Helical" evidence="7">
    <location>
        <begin position="72"/>
        <end position="98"/>
    </location>
</feature>
<feature type="transmembrane region" description="Helical" evidence="7">
    <location>
        <begin position="228"/>
        <end position="247"/>
    </location>
</feature>
<keyword evidence="10" id="KW-1185">Reference proteome</keyword>
<proteinExistence type="predicted"/>
<dbReference type="Pfam" id="PF13190">
    <property type="entry name" value="PDGLE"/>
    <property type="match status" value="1"/>
</dbReference>
<feature type="transmembrane region" description="Helical" evidence="7">
    <location>
        <begin position="138"/>
        <end position="161"/>
    </location>
</feature>
<feature type="domain" description="PDGLE" evidence="8">
    <location>
        <begin position="226"/>
        <end position="344"/>
    </location>
</feature>
<feature type="transmembrane region" description="Helical" evidence="7">
    <location>
        <begin position="104"/>
        <end position="126"/>
    </location>
</feature>
<dbReference type="Proteomes" id="UP000886469">
    <property type="component" value="Unassembled WGS sequence"/>
</dbReference>
<sequence length="356" mass="36759">MHMADALLSPAVGGTMWAVSAGIIVYCSKKVTDELDERKVPLMGVLGAFLFAAQMINFSIPGTGSSGHLGGGLLLAILLGPHAAFLTIASVLVVQALFFADGGLLALGCNLFNLGYFPAFIAYPLIYRKIAGARPGQLRLSVAAIVAATVGLQLGAFGVVVETASSGISSLPFATFVLFMQPIHLAIGIVEGVVTAAIVSFVHRARPELIGAAARPTVTPGQQSLRKLLLAFLAGAVLTGGLFSWFASKDPDGLEWAIAQVSGEAELKGPEQGMHATLAALQERMAILPDYAFRKTDAGGQGNGGSDGNGDANPESRLGSSVSGIVGGLLALLLAFLIGFLLKRRVHRMPRAGGLS</sequence>
<keyword evidence="5 7" id="KW-1133">Transmembrane helix</keyword>
<evidence type="ECO:0000256" key="5">
    <source>
        <dbReference type="ARBA" id="ARBA00022989"/>
    </source>
</evidence>
<accession>A0ABX1TB47</accession>
<evidence type="ECO:0000259" key="8">
    <source>
        <dbReference type="Pfam" id="PF13190"/>
    </source>
</evidence>
<gene>
    <name evidence="9" type="ORF">E4Q08_13445</name>
</gene>
<keyword evidence="3" id="KW-1003">Cell membrane</keyword>
<dbReference type="Pfam" id="PF01891">
    <property type="entry name" value="CbiM"/>
    <property type="match status" value="1"/>
</dbReference>
<dbReference type="Gene3D" id="1.10.1760.20">
    <property type="match status" value="1"/>
</dbReference>
<organism evidence="9 10">
    <name type="scientific">Candidatus Accumulibacter contiguus</name>
    <dbReference type="NCBI Taxonomy" id="2954381"/>
    <lineage>
        <taxon>Bacteria</taxon>
        <taxon>Pseudomonadati</taxon>
        <taxon>Pseudomonadota</taxon>
        <taxon>Betaproteobacteria</taxon>
        <taxon>Candidatus Accumulibacter</taxon>
    </lineage>
</organism>
<reference evidence="9" key="1">
    <citation type="submission" date="2019-03" db="EMBL/GenBank/DDBJ databases">
        <title>Metabolic reconstructions from genomes of highly enriched 'Candidatus Accumulibacter' and 'Candidatus Competibacter' bioreactor populations.</title>
        <authorList>
            <person name="Annavajhala M.K."/>
            <person name="Welles L."/>
            <person name="Abbas B."/>
            <person name="Sorokin D."/>
            <person name="Park H."/>
            <person name="Van Loosdrecht M."/>
            <person name="Chandran K."/>
        </authorList>
    </citation>
    <scope>NUCLEOTIDE SEQUENCE</scope>
    <source>
        <strain evidence="9">SBR_L</strain>
    </source>
</reference>
<keyword evidence="4 7" id="KW-0812">Transmembrane</keyword>
<feature type="transmembrane region" description="Helical" evidence="7">
    <location>
        <begin position="40"/>
        <end position="60"/>
    </location>
</feature>
<dbReference type="EMBL" id="SPMX01000037">
    <property type="protein sequence ID" value="NMQ06181.1"/>
    <property type="molecule type" value="Genomic_DNA"/>
</dbReference>
<dbReference type="InterPro" id="IPR002751">
    <property type="entry name" value="CbiM/NikMN"/>
</dbReference>
<comment type="subcellular location">
    <subcellularLocation>
        <location evidence="1">Cell membrane</location>
        <topology evidence="1">Multi-pass membrane protein</topology>
    </subcellularLocation>
</comment>
<evidence type="ECO:0000256" key="3">
    <source>
        <dbReference type="ARBA" id="ARBA00022475"/>
    </source>
</evidence>
<evidence type="ECO:0000256" key="2">
    <source>
        <dbReference type="ARBA" id="ARBA00022448"/>
    </source>
</evidence>
<evidence type="ECO:0000313" key="9">
    <source>
        <dbReference type="EMBL" id="NMQ06181.1"/>
    </source>
</evidence>
<name>A0ABX1TB47_9PROT</name>
<comment type="caution">
    <text evidence="9">The sequence shown here is derived from an EMBL/GenBank/DDBJ whole genome shotgun (WGS) entry which is preliminary data.</text>
</comment>
<keyword evidence="6 7" id="KW-0472">Membrane</keyword>
<keyword evidence="2" id="KW-0813">Transport</keyword>
<evidence type="ECO:0000256" key="7">
    <source>
        <dbReference type="SAM" id="Phobius"/>
    </source>
</evidence>
<dbReference type="PANTHER" id="PTHR34229:SF1">
    <property type="entry name" value="METAL TRANSPORT PROTEIN HI_1621-RELATED"/>
    <property type="match status" value="1"/>
</dbReference>
<evidence type="ECO:0000313" key="10">
    <source>
        <dbReference type="Proteomes" id="UP000886469"/>
    </source>
</evidence>
<feature type="transmembrane region" description="Helical" evidence="7">
    <location>
        <begin position="173"/>
        <end position="202"/>
    </location>
</feature>
<feature type="transmembrane region" description="Helical" evidence="7">
    <location>
        <begin position="322"/>
        <end position="342"/>
    </location>
</feature>
<dbReference type="PANTHER" id="PTHR34229">
    <property type="entry name" value="METAL TRANSPORT PROTEIN HI_1621-RELATED"/>
    <property type="match status" value="1"/>
</dbReference>
<protein>
    <submittedName>
        <fullName evidence="9">Cobalamin biosynthesis protein CbiM</fullName>
    </submittedName>
</protein>
<dbReference type="InterPro" id="IPR025937">
    <property type="entry name" value="PDGLE_dom"/>
</dbReference>
<evidence type="ECO:0000256" key="6">
    <source>
        <dbReference type="ARBA" id="ARBA00023136"/>
    </source>
</evidence>